<sequence>MEGDPPFIPNYTYEPQWRWQWWKFNLDPEILFTDLADKYNSVPCRIQCREAFHADVSSIIHQAENIDEFHRELALRRDARLKEIQGAWYNGTAIATYQPAIWEEKLDLFRAFLRLKSDMSFDNIVQFLHAHIPEKRRDSSLRMGTLDPASPFRRSALPAIPEQNPNGDQQPTLGPRQSPQPDRNPSQTPNPGDGNYLVPIVAEEERKYHDDMVAKLRQADVEGTDASSTESASIIENVQGQDRIRSYNSGECDFKGGTYLRRQHGVGFVYGRCCQLSPMAGSKAKIAHGLECRAIIDLDKRTFTWPQN</sequence>
<dbReference type="EMBL" id="CP034209">
    <property type="protein sequence ID" value="QBZ63592.1"/>
    <property type="molecule type" value="Genomic_DNA"/>
</dbReference>
<feature type="region of interest" description="Disordered" evidence="1">
    <location>
        <begin position="137"/>
        <end position="196"/>
    </location>
</feature>
<gene>
    <name evidence="2" type="ORF">PoMZ_05276</name>
</gene>
<name>A0A4P7NNB1_PYROR</name>
<dbReference type="Proteomes" id="UP000294847">
    <property type="component" value="Chromosome 6"/>
</dbReference>
<organism evidence="2 3">
    <name type="scientific">Pyricularia oryzae</name>
    <name type="common">Rice blast fungus</name>
    <name type="synonym">Magnaporthe oryzae</name>
    <dbReference type="NCBI Taxonomy" id="318829"/>
    <lineage>
        <taxon>Eukaryota</taxon>
        <taxon>Fungi</taxon>
        <taxon>Dikarya</taxon>
        <taxon>Ascomycota</taxon>
        <taxon>Pezizomycotina</taxon>
        <taxon>Sordariomycetes</taxon>
        <taxon>Sordariomycetidae</taxon>
        <taxon>Magnaporthales</taxon>
        <taxon>Pyriculariaceae</taxon>
        <taxon>Pyricularia</taxon>
    </lineage>
</organism>
<proteinExistence type="predicted"/>
<feature type="compositionally biased region" description="Polar residues" evidence="1">
    <location>
        <begin position="163"/>
        <end position="190"/>
    </location>
</feature>
<evidence type="ECO:0000256" key="1">
    <source>
        <dbReference type="SAM" id="MobiDB-lite"/>
    </source>
</evidence>
<reference evidence="2 3" key="1">
    <citation type="journal article" date="2019" name="Mol. Biol. Evol.">
        <title>Blast fungal genomes show frequent chromosomal changes, gene gains and losses, and effector gene turnover.</title>
        <authorList>
            <person name="Gomez Luciano L.B."/>
            <person name="Jason Tsai I."/>
            <person name="Chuma I."/>
            <person name="Tosa Y."/>
            <person name="Chen Y.H."/>
            <person name="Li J.Y."/>
            <person name="Li M.Y."/>
            <person name="Jade Lu M.Y."/>
            <person name="Nakayashiki H."/>
            <person name="Li W.H."/>
        </authorList>
    </citation>
    <scope>NUCLEOTIDE SEQUENCE [LARGE SCALE GENOMIC DNA]</scope>
    <source>
        <strain evidence="2">MZ5-1-6</strain>
    </source>
</reference>
<evidence type="ECO:0000313" key="2">
    <source>
        <dbReference type="EMBL" id="QBZ63592.1"/>
    </source>
</evidence>
<evidence type="ECO:0000313" key="3">
    <source>
        <dbReference type="Proteomes" id="UP000294847"/>
    </source>
</evidence>
<dbReference type="AlphaFoldDB" id="A0A4P7NNB1"/>
<protein>
    <submittedName>
        <fullName evidence="2">Uncharacterized protein</fullName>
    </submittedName>
</protein>
<accession>A0A4P7NNB1</accession>